<evidence type="ECO:0000313" key="1">
    <source>
        <dbReference type="EMBL" id="CAH1435334.1"/>
    </source>
</evidence>
<gene>
    <name evidence="1" type="ORF">LVIROSA_LOCUS21786</name>
</gene>
<sequence>MCCWLSPISPSGWDRRAVDTVVGGARGVLFFKILNSYRCKKLRRQITHTGATTSHNIKQWIVLLASLATRLLSVSSIP</sequence>
<name>A0AAU9NCL1_9ASTR</name>
<dbReference type="AlphaFoldDB" id="A0AAU9NCL1"/>
<organism evidence="1 2">
    <name type="scientific">Lactuca virosa</name>
    <dbReference type="NCBI Taxonomy" id="75947"/>
    <lineage>
        <taxon>Eukaryota</taxon>
        <taxon>Viridiplantae</taxon>
        <taxon>Streptophyta</taxon>
        <taxon>Embryophyta</taxon>
        <taxon>Tracheophyta</taxon>
        <taxon>Spermatophyta</taxon>
        <taxon>Magnoliopsida</taxon>
        <taxon>eudicotyledons</taxon>
        <taxon>Gunneridae</taxon>
        <taxon>Pentapetalae</taxon>
        <taxon>asterids</taxon>
        <taxon>campanulids</taxon>
        <taxon>Asterales</taxon>
        <taxon>Asteraceae</taxon>
        <taxon>Cichorioideae</taxon>
        <taxon>Cichorieae</taxon>
        <taxon>Lactucinae</taxon>
        <taxon>Lactuca</taxon>
    </lineage>
</organism>
<accession>A0AAU9NCL1</accession>
<dbReference type="EMBL" id="CAKMRJ010004445">
    <property type="protein sequence ID" value="CAH1435334.1"/>
    <property type="molecule type" value="Genomic_DNA"/>
</dbReference>
<dbReference type="Proteomes" id="UP001157418">
    <property type="component" value="Unassembled WGS sequence"/>
</dbReference>
<evidence type="ECO:0008006" key="3">
    <source>
        <dbReference type="Google" id="ProtNLM"/>
    </source>
</evidence>
<evidence type="ECO:0000313" key="2">
    <source>
        <dbReference type="Proteomes" id="UP001157418"/>
    </source>
</evidence>
<proteinExistence type="predicted"/>
<comment type="caution">
    <text evidence="1">The sequence shown here is derived from an EMBL/GenBank/DDBJ whole genome shotgun (WGS) entry which is preliminary data.</text>
</comment>
<protein>
    <recommendedName>
        <fullName evidence="3">Secreted protein</fullName>
    </recommendedName>
</protein>
<keyword evidence="2" id="KW-1185">Reference proteome</keyword>
<reference evidence="1 2" key="1">
    <citation type="submission" date="2022-01" db="EMBL/GenBank/DDBJ databases">
        <authorList>
            <person name="Xiong W."/>
            <person name="Schranz E."/>
        </authorList>
    </citation>
    <scope>NUCLEOTIDE SEQUENCE [LARGE SCALE GENOMIC DNA]</scope>
</reference>